<sequence length="69" mass="6919">MEQREQRQAGGSLGLAVLTAAATRAANDGSSPAALAAGYDRVFLIAAGLALAIAAASLLLPRHRSTATD</sequence>
<comment type="caution">
    <text evidence="2">The sequence shown here is derived from an EMBL/GenBank/DDBJ whole genome shotgun (WGS) entry which is preliminary data.</text>
</comment>
<organism evidence="2 3">
    <name type="scientific">Amycolatopsis bullii</name>
    <dbReference type="NCBI Taxonomy" id="941987"/>
    <lineage>
        <taxon>Bacteria</taxon>
        <taxon>Bacillati</taxon>
        <taxon>Actinomycetota</taxon>
        <taxon>Actinomycetes</taxon>
        <taxon>Pseudonocardiales</taxon>
        <taxon>Pseudonocardiaceae</taxon>
        <taxon>Amycolatopsis</taxon>
    </lineage>
</organism>
<gene>
    <name evidence="2" type="ORF">GCM10017567_76020</name>
</gene>
<keyword evidence="1" id="KW-0812">Transmembrane</keyword>
<evidence type="ECO:0000256" key="1">
    <source>
        <dbReference type="SAM" id="Phobius"/>
    </source>
</evidence>
<protein>
    <submittedName>
        <fullName evidence="2">Uncharacterized protein</fullName>
    </submittedName>
</protein>
<keyword evidence="1" id="KW-0472">Membrane</keyword>
<proteinExistence type="predicted"/>
<reference evidence="3" key="1">
    <citation type="journal article" date="2019" name="Int. J. Syst. Evol. Microbiol.">
        <title>The Global Catalogue of Microorganisms (GCM) 10K type strain sequencing project: providing services to taxonomists for standard genome sequencing and annotation.</title>
        <authorList>
            <consortium name="The Broad Institute Genomics Platform"/>
            <consortium name="The Broad Institute Genome Sequencing Center for Infectious Disease"/>
            <person name="Wu L."/>
            <person name="Ma J."/>
        </authorList>
    </citation>
    <scope>NUCLEOTIDE SEQUENCE [LARGE SCALE GENOMIC DNA]</scope>
    <source>
        <strain evidence="3">CGMCC 4.7680</strain>
    </source>
</reference>
<keyword evidence="1" id="KW-1133">Transmembrane helix</keyword>
<feature type="transmembrane region" description="Helical" evidence="1">
    <location>
        <begin position="41"/>
        <end position="60"/>
    </location>
</feature>
<evidence type="ECO:0000313" key="2">
    <source>
        <dbReference type="EMBL" id="GHG42830.1"/>
    </source>
</evidence>
<keyword evidence="3" id="KW-1185">Reference proteome</keyword>
<dbReference type="RefSeq" id="WP_191316152.1">
    <property type="nucleotide sequence ID" value="NZ_BNAW01000054.1"/>
</dbReference>
<accession>A0ABQ3KPJ6</accession>
<dbReference type="EMBL" id="BNAW01000054">
    <property type="protein sequence ID" value="GHG42830.1"/>
    <property type="molecule type" value="Genomic_DNA"/>
</dbReference>
<name>A0ABQ3KPJ6_9PSEU</name>
<evidence type="ECO:0000313" key="3">
    <source>
        <dbReference type="Proteomes" id="UP000649955"/>
    </source>
</evidence>
<dbReference type="Proteomes" id="UP000649955">
    <property type="component" value="Unassembled WGS sequence"/>
</dbReference>